<organism evidence="7">
    <name type="scientific">Marseillevirus LCMAC201</name>
    <dbReference type="NCBI Taxonomy" id="2506605"/>
    <lineage>
        <taxon>Viruses</taxon>
        <taxon>Varidnaviria</taxon>
        <taxon>Bamfordvirae</taxon>
        <taxon>Nucleocytoviricota</taxon>
        <taxon>Megaviricetes</taxon>
        <taxon>Pimascovirales</taxon>
        <taxon>Pimascovirales incertae sedis</taxon>
        <taxon>Marseilleviridae</taxon>
    </lineage>
</organism>
<evidence type="ECO:0000256" key="5">
    <source>
        <dbReference type="SAM" id="Phobius"/>
    </source>
</evidence>
<evidence type="ECO:0000256" key="3">
    <source>
        <dbReference type="ARBA" id="ARBA00022833"/>
    </source>
</evidence>
<evidence type="ECO:0000259" key="6">
    <source>
        <dbReference type="PROSITE" id="PS50089"/>
    </source>
</evidence>
<dbReference type="Pfam" id="PF19067">
    <property type="entry name" value="DUF5763"/>
    <property type="match status" value="1"/>
</dbReference>
<dbReference type="PROSITE" id="PS50089">
    <property type="entry name" value="ZF_RING_2"/>
    <property type="match status" value="1"/>
</dbReference>
<dbReference type="InterPro" id="IPR018957">
    <property type="entry name" value="Znf_C3HC4_RING-type"/>
</dbReference>
<evidence type="ECO:0000256" key="4">
    <source>
        <dbReference type="PROSITE-ProRule" id="PRU00175"/>
    </source>
</evidence>
<proteinExistence type="predicted"/>
<dbReference type="Pfam" id="PF00097">
    <property type="entry name" value="zf-C3HC4"/>
    <property type="match status" value="1"/>
</dbReference>
<dbReference type="SMART" id="SM00184">
    <property type="entry name" value="RING"/>
    <property type="match status" value="1"/>
</dbReference>
<accession>A0A481YX82</accession>
<keyword evidence="5" id="KW-1133">Transmembrane helix</keyword>
<dbReference type="InterPro" id="IPR013083">
    <property type="entry name" value="Znf_RING/FYVE/PHD"/>
</dbReference>
<dbReference type="Gene3D" id="3.30.40.10">
    <property type="entry name" value="Zinc/RING finger domain, C3HC4 (zinc finger)"/>
    <property type="match status" value="1"/>
</dbReference>
<keyword evidence="5" id="KW-0812">Transmembrane</keyword>
<name>A0A481YX82_9VIRU</name>
<dbReference type="InterPro" id="IPR043914">
    <property type="entry name" value="DUF5763"/>
</dbReference>
<keyword evidence="1" id="KW-0479">Metal-binding</keyword>
<dbReference type="GO" id="GO:0016874">
    <property type="term" value="F:ligase activity"/>
    <property type="evidence" value="ECO:0007669"/>
    <property type="project" value="UniProtKB-KW"/>
</dbReference>
<keyword evidence="3" id="KW-0862">Zinc</keyword>
<keyword evidence="7" id="KW-0436">Ligase</keyword>
<dbReference type="EMBL" id="MK500350">
    <property type="protein sequence ID" value="QBK87395.1"/>
    <property type="molecule type" value="Genomic_DNA"/>
</dbReference>
<dbReference type="InterPro" id="IPR001841">
    <property type="entry name" value="Znf_RING"/>
</dbReference>
<evidence type="ECO:0000313" key="7">
    <source>
        <dbReference type="EMBL" id="QBK87395.1"/>
    </source>
</evidence>
<dbReference type="SUPFAM" id="SSF57850">
    <property type="entry name" value="RING/U-box"/>
    <property type="match status" value="1"/>
</dbReference>
<feature type="domain" description="RING-type" evidence="6">
    <location>
        <begin position="33"/>
        <end position="86"/>
    </location>
</feature>
<keyword evidence="2 4" id="KW-0863">Zinc-finger</keyword>
<protein>
    <submittedName>
        <fullName evidence="7">Putative RING finger E3 ubiquitin ligase</fullName>
    </submittedName>
</protein>
<gene>
    <name evidence="7" type="ORF">LCMAC201_03050</name>
</gene>
<feature type="transmembrane region" description="Helical" evidence="5">
    <location>
        <begin position="151"/>
        <end position="168"/>
    </location>
</feature>
<evidence type="ECO:0000256" key="2">
    <source>
        <dbReference type="ARBA" id="ARBA00022771"/>
    </source>
</evidence>
<feature type="transmembrane region" description="Helical" evidence="5">
    <location>
        <begin position="122"/>
        <end position="139"/>
    </location>
</feature>
<evidence type="ECO:0000256" key="1">
    <source>
        <dbReference type="ARBA" id="ARBA00022723"/>
    </source>
</evidence>
<sequence>MTKCKGKTKTGKKCNSSATQEGYCRWHHEPYECIVCLDKLEEKDGPLPCGHIVHRSCVQKAADAMQDLRAEDGYPPIKECLCPVCRTVVEGLKPKEVPSAEAPLLIEITLNGNELNTAIRNWIVSGGIVSLSWYIWRALREKYPSYNSDELIFFAQLIAPEILRFLIVQ</sequence>
<keyword evidence="5" id="KW-0472">Membrane</keyword>
<reference evidence="7" key="1">
    <citation type="journal article" date="2019" name="MBio">
        <title>Virus Genomes from Deep Sea Sediments Expand the Ocean Megavirome and Support Independent Origins of Viral Gigantism.</title>
        <authorList>
            <person name="Backstrom D."/>
            <person name="Yutin N."/>
            <person name="Jorgensen S.L."/>
            <person name="Dharamshi J."/>
            <person name="Homa F."/>
            <person name="Zaremba-Niedwiedzka K."/>
            <person name="Spang A."/>
            <person name="Wolf Y.I."/>
            <person name="Koonin E.V."/>
            <person name="Ettema T.J."/>
        </authorList>
    </citation>
    <scope>NUCLEOTIDE SEQUENCE</scope>
</reference>
<dbReference type="GO" id="GO:0008270">
    <property type="term" value="F:zinc ion binding"/>
    <property type="evidence" value="ECO:0007669"/>
    <property type="project" value="UniProtKB-KW"/>
</dbReference>